<evidence type="ECO:0000313" key="11">
    <source>
        <dbReference type="Proteomes" id="UP000466730"/>
    </source>
</evidence>
<dbReference type="InterPro" id="IPR024478">
    <property type="entry name" value="HlyB_4HB_MCP"/>
</dbReference>
<evidence type="ECO:0000256" key="1">
    <source>
        <dbReference type="ARBA" id="ARBA00004429"/>
    </source>
</evidence>
<accession>A0A844BL00</accession>
<dbReference type="PROSITE" id="PS50111">
    <property type="entry name" value="CHEMOTAXIS_TRANSDUC_2"/>
    <property type="match status" value="1"/>
</dbReference>
<dbReference type="Pfam" id="PF00672">
    <property type="entry name" value="HAMP"/>
    <property type="match status" value="1"/>
</dbReference>
<protein>
    <submittedName>
        <fullName evidence="10">HAMP domain-containing protein</fullName>
    </submittedName>
</protein>
<keyword evidence="6" id="KW-0472">Membrane</keyword>
<evidence type="ECO:0000256" key="6">
    <source>
        <dbReference type="SAM" id="Phobius"/>
    </source>
</evidence>
<comment type="similarity">
    <text evidence="4">Belongs to the methyl-accepting chemotaxis (MCP) protein family.</text>
</comment>
<dbReference type="InterPro" id="IPR004089">
    <property type="entry name" value="MCPsignal_dom"/>
</dbReference>
<dbReference type="InterPro" id="IPR000727">
    <property type="entry name" value="T_SNARE_dom"/>
</dbReference>
<keyword evidence="2" id="KW-1003">Cell membrane</keyword>
<keyword evidence="6" id="KW-0812">Transmembrane</keyword>
<keyword evidence="2" id="KW-0997">Cell inner membrane</keyword>
<dbReference type="PROSITE" id="PS50885">
    <property type="entry name" value="HAMP"/>
    <property type="match status" value="1"/>
</dbReference>
<dbReference type="SMART" id="SM00283">
    <property type="entry name" value="MA"/>
    <property type="match status" value="1"/>
</dbReference>
<comment type="subcellular location">
    <subcellularLocation>
        <location evidence="1">Cell inner membrane</location>
        <topology evidence="1">Multi-pass membrane protein</topology>
    </subcellularLocation>
</comment>
<dbReference type="Proteomes" id="UP000466730">
    <property type="component" value="Unassembled WGS sequence"/>
</dbReference>
<comment type="caution">
    <text evidence="10">The sequence shown here is derived from an EMBL/GenBank/DDBJ whole genome shotgun (WGS) entry which is preliminary data.</text>
</comment>
<dbReference type="Pfam" id="PF12729">
    <property type="entry name" value="4HB_MCP_1"/>
    <property type="match status" value="1"/>
</dbReference>
<dbReference type="PANTHER" id="PTHR32089:SF112">
    <property type="entry name" value="LYSOZYME-LIKE PROTEIN-RELATED"/>
    <property type="match status" value="1"/>
</dbReference>
<dbReference type="AlphaFoldDB" id="A0A844BL00"/>
<dbReference type="SUPFAM" id="SSF58104">
    <property type="entry name" value="Methyl-accepting chemotaxis protein (MCP) signaling domain"/>
    <property type="match status" value="1"/>
</dbReference>
<gene>
    <name evidence="10" type="ORF">GH815_06650</name>
</gene>
<evidence type="ECO:0000256" key="5">
    <source>
        <dbReference type="PROSITE-ProRule" id="PRU00284"/>
    </source>
</evidence>
<dbReference type="SMART" id="SM00304">
    <property type="entry name" value="HAMP"/>
    <property type="match status" value="2"/>
</dbReference>
<dbReference type="InterPro" id="IPR003660">
    <property type="entry name" value="HAMP_dom"/>
</dbReference>
<sequence length="566" mass="60080">MKAIRNTSLRTRIVGGFGLVLMLFAVVTAVGIRQVNQVDAALVEINQVNSVKQRHAINFRGSVHDRAIELRDVVLFDDPARVAQAVETIDRLARDYADSAGPLDALMREDAQTLPREREILSEINAIEARTLPVVAEIIALRRSDEDRAHDLLMQTARPLFIDWLAAINRFIDIQEDKNRVATETATTITSGFQMLMLAACAVSFVIGIAIALWCVASVSRLRALTGVMLRLADGQLQTEVPENATRDEVGDITRTVQVFKNNALRAQHLEGEAEQARLRAEQEKRLAMQRLADEFEASVQGVVTTVAGSAAEMKFSSDTLDQTASDTSLRAAAVATAATEASGNVQTVARATEGLTASIREIAQQVQTSAQTAQGAVAKASQTSQKVAELSEASHHIGEVVELISEIASQTNLLAINASVEAARAGEAGKGFAVVAAEVKNLASQTAKATQDIGRQVAAMQAVTGDTVTAIGEIGATIHELDRIAASIAAAVEQQGAATQDIARNVQEAARGTSEVTANIEAVSVAADGTGSSATELQRAADGLSRLAESLRHEVEGFIGKVRAA</sequence>
<keyword evidence="11" id="KW-1185">Reference proteome</keyword>
<evidence type="ECO:0000256" key="3">
    <source>
        <dbReference type="ARBA" id="ARBA00023224"/>
    </source>
</evidence>
<feature type="domain" description="T-SNARE coiled-coil homology" evidence="8">
    <location>
        <begin position="462"/>
        <end position="524"/>
    </location>
</feature>
<evidence type="ECO:0000259" key="8">
    <source>
        <dbReference type="PROSITE" id="PS50192"/>
    </source>
</evidence>
<dbReference type="GO" id="GO:0005886">
    <property type="term" value="C:plasma membrane"/>
    <property type="evidence" value="ECO:0007669"/>
    <property type="project" value="UniProtKB-SubCell"/>
</dbReference>
<dbReference type="OrthoDB" id="3378718at2"/>
<evidence type="ECO:0000259" key="9">
    <source>
        <dbReference type="PROSITE" id="PS50885"/>
    </source>
</evidence>
<evidence type="ECO:0000259" key="7">
    <source>
        <dbReference type="PROSITE" id="PS50111"/>
    </source>
</evidence>
<proteinExistence type="inferred from homology"/>
<dbReference type="Gene3D" id="1.10.287.950">
    <property type="entry name" value="Methyl-accepting chemotaxis protein"/>
    <property type="match status" value="1"/>
</dbReference>
<organism evidence="10 11">
    <name type="scientific">Rhodovulum strictum</name>
    <dbReference type="NCBI Taxonomy" id="58314"/>
    <lineage>
        <taxon>Bacteria</taxon>
        <taxon>Pseudomonadati</taxon>
        <taxon>Pseudomonadota</taxon>
        <taxon>Alphaproteobacteria</taxon>
        <taxon>Rhodobacterales</taxon>
        <taxon>Paracoccaceae</taxon>
        <taxon>Rhodovulum</taxon>
    </lineage>
</organism>
<evidence type="ECO:0000256" key="4">
    <source>
        <dbReference type="ARBA" id="ARBA00029447"/>
    </source>
</evidence>
<dbReference type="Gene3D" id="6.10.340.10">
    <property type="match status" value="1"/>
</dbReference>
<reference evidence="10 11" key="1">
    <citation type="submission" date="2019-11" db="EMBL/GenBank/DDBJ databases">
        <title>Draft Whole-Genome sequence of the marine photosynthetic bacterium Rhodovulum strictum DSM 11289.</title>
        <authorList>
            <person name="Kyndt J.A."/>
            <person name="Meyer T.E."/>
        </authorList>
    </citation>
    <scope>NUCLEOTIDE SEQUENCE [LARGE SCALE GENOMIC DNA]</scope>
    <source>
        <strain evidence="10 11">DSM 11289</strain>
    </source>
</reference>
<dbReference type="PANTHER" id="PTHR32089">
    <property type="entry name" value="METHYL-ACCEPTING CHEMOTAXIS PROTEIN MCPB"/>
    <property type="match status" value="1"/>
</dbReference>
<keyword evidence="6" id="KW-1133">Transmembrane helix</keyword>
<dbReference type="PROSITE" id="PS50192">
    <property type="entry name" value="T_SNARE"/>
    <property type="match status" value="1"/>
</dbReference>
<dbReference type="GO" id="GO:0007165">
    <property type="term" value="P:signal transduction"/>
    <property type="evidence" value="ECO:0007669"/>
    <property type="project" value="UniProtKB-KW"/>
</dbReference>
<keyword evidence="3 5" id="KW-0807">Transducer</keyword>
<feature type="domain" description="HAMP" evidence="9">
    <location>
        <begin position="219"/>
        <end position="269"/>
    </location>
</feature>
<dbReference type="InterPro" id="IPR047347">
    <property type="entry name" value="YvaQ-like_sensor"/>
</dbReference>
<dbReference type="Pfam" id="PF00015">
    <property type="entry name" value="MCPsignal"/>
    <property type="match status" value="1"/>
</dbReference>
<dbReference type="CDD" id="cd19411">
    <property type="entry name" value="MCP2201-like_sensor"/>
    <property type="match status" value="1"/>
</dbReference>
<evidence type="ECO:0000256" key="2">
    <source>
        <dbReference type="ARBA" id="ARBA00022519"/>
    </source>
</evidence>
<feature type="domain" description="Methyl-accepting transducer" evidence="7">
    <location>
        <begin position="317"/>
        <end position="532"/>
    </location>
</feature>
<dbReference type="EMBL" id="WJPO01000007">
    <property type="protein sequence ID" value="MRH20667.1"/>
    <property type="molecule type" value="Genomic_DNA"/>
</dbReference>
<evidence type="ECO:0000313" key="10">
    <source>
        <dbReference type="EMBL" id="MRH20667.1"/>
    </source>
</evidence>
<feature type="transmembrane region" description="Helical" evidence="6">
    <location>
        <begin position="195"/>
        <end position="216"/>
    </location>
</feature>
<name>A0A844BL00_9RHOB</name>